<evidence type="ECO:0000313" key="2">
    <source>
        <dbReference type="EMBL" id="KIO02957.1"/>
    </source>
</evidence>
<dbReference type="EMBL" id="KN831979">
    <property type="protein sequence ID" value="KIO02957.1"/>
    <property type="molecule type" value="Genomic_DNA"/>
</dbReference>
<gene>
    <name evidence="2" type="ORF">M404DRAFT_638149</name>
</gene>
<sequence length="86" mass="9178">MIKDILIGATSKNGGGTQHGGALQIPPISVAKIFGNPARRCFSIMYLRPRGAGTAEFVLGSRSYGQYVQAVTGGKEKKNDEHLTRS</sequence>
<evidence type="ECO:0000256" key="1">
    <source>
        <dbReference type="SAM" id="MobiDB-lite"/>
    </source>
</evidence>
<dbReference type="Proteomes" id="UP000054217">
    <property type="component" value="Unassembled WGS sequence"/>
</dbReference>
<proteinExistence type="predicted"/>
<reference evidence="2 3" key="1">
    <citation type="submission" date="2014-04" db="EMBL/GenBank/DDBJ databases">
        <authorList>
            <consortium name="DOE Joint Genome Institute"/>
            <person name="Kuo A."/>
            <person name="Kohler A."/>
            <person name="Costa M.D."/>
            <person name="Nagy L.G."/>
            <person name="Floudas D."/>
            <person name="Copeland A."/>
            <person name="Barry K.W."/>
            <person name="Cichocki N."/>
            <person name="Veneault-Fourrey C."/>
            <person name="LaButti K."/>
            <person name="Lindquist E.A."/>
            <person name="Lipzen A."/>
            <person name="Lundell T."/>
            <person name="Morin E."/>
            <person name="Murat C."/>
            <person name="Sun H."/>
            <person name="Tunlid A."/>
            <person name="Henrissat B."/>
            <person name="Grigoriev I.V."/>
            <person name="Hibbett D.S."/>
            <person name="Martin F."/>
            <person name="Nordberg H.P."/>
            <person name="Cantor M.N."/>
            <person name="Hua S.X."/>
        </authorList>
    </citation>
    <scope>NUCLEOTIDE SEQUENCE [LARGE SCALE GENOMIC DNA]</scope>
    <source>
        <strain evidence="2 3">Marx 270</strain>
    </source>
</reference>
<dbReference type="InParanoid" id="A0A0C3K017"/>
<name>A0A0C3K017_PISTI</name>
<feature type="region of interest" description="Disordered" evidence="1">
    <location>
        <begin position="1"/>
        <end position="20"/>
    </location>
</feature>
<organism evidence="2 3">
    <name type="scientific">Pisolithus tinctorius Marx 270</name>
    <dbReference type="NCBI Taxonomy" id="870435"/>
    <lineage>
        <taxon>Eukaryota</taxon>
        <taxon>Fungi</taxon>
        <taxon>Dikarya</taxon>
        <taxon>Basidiomycota</taxon>
        <taxon>Agaricomycotina</taxon>
        <taxon>Agaricomycetes</taxon>
        <taxon>Agaricomycetidae</taxon>
        <taxon>Boletales</taxon>
        <taxon>Sclerodermatineae</taxon>
        <taxon>Pisolithaceae</taxon>
        <taxon>Pisolithus</taxon>
    </lineage>
</organism>
<reference evidence="3" key="2">
    <citation type="submission" date="2015-01" db="EMBL/GenBank/DDBJ databases">
        <title>Evolutionary Origins and Diversification of the Mycorrhizal Mutualists.</title>
        <authorList>
            <consortium name="DOE Joint Genome Institute"/>
            <consortium name="Mycorrhizal Genomics Consortium"/>
            <person name="Kohler A."/>
            <person name="Kuo A."/>
            <person name="Nagy L.G."/>
            <person name="Floudas D."/>
            <person name="Copeland A."/>
            <person name="Barry K.W."/>
            <person name="Cichocki N."/>
            <person name="Veneault-Fourrey C."/>
            <person name="LaButti K."/>
            <person name="Lindquist E.A."/>
            <person name="Lipzen A."/>
            <person name="Lundell T."/>
            <person name="Morin E."/>
            <person name="Murat C."/>
            <person name="Riley R."/>
            <person name="Ohm R."/>
            <person name="Sun H."/>
            <person name="Tunlid A."/>
            <person name="Henrissat B."/>
            <person name="Grigoriev I.V."/>
            <person name="Hibbett D.S."/>
            <person name="Martin F."/>
        </authorList>
    </citation>
    <scope>NUCLEOTIDE SEQUENCE [LARGE SCALE GENOMIC DNA]</scope>
    <source>
        <strain evidence="3">Marx 270</strain>
    </source>
</reference>
<dbReference type="AlphaFoldDB" id="A0A0C3K017"/>
<protein>
    <submittedName>
        <fullName evidence="2">Uncharacterized protein</fullName>
    </submittedName>
</protein>
<evidence type="ECO:0000313" key="3">
    <source>
        <dbReference type="Proteomes" id="UP000054217"/>
    </source>
</evidence>
<accession>A0A0C3K017</accession>
<dbReference type="HOGENOM" id="CLU_2628651_0_0_1"/>
<keyword evidence="3" id="KW-1185">Reference proteome</keyword>